<dbReference type="Proteomes" id="UP000694388">
    <property type="component" value="Unplaced"/>
</dbReference>
<organism evidence="1 2">
    <name type="scientific">Eptatretus burgeri</name>
    <name type="common">Inshore hagfish</name>
    <dbReference type="NCBI Taxonomy" id="7764"/>
    <lineage>
        <taxon>Eukaryota</taxon>
        <taxon>Metazoa</taxon>
        <taxon>Chordata</taxon>
        <taxon>Craniata</taxon>
        <taxon>Vertebrata</taxon>
        <taxon>Cyclostomata</taxon>
        <taxon>Myxini</taxon>
        <taxon>Myxiniformes</taxon>
        <taxon>Myxinidae</taxon>
        <taxon>Eptatretinae</taxon>
        <taxon>Eptatretus</taxon>
    </lineage>
</organism>
<protein>
    <submittedName>
        <fullName evidence="1">Uncharacterized protein</fullName>
    </submittedName>
</protein>
<proteinExistence type="predicted"/>
<name>A0A8C4QV91_EPTBU</name>
<sequence length="73" mass="8121">MAKTLVPLWSWGVRVDISGVPSWLDKATLVLVSGSYCVLYNTLHSTQHFIPGICGRIWTKLGGQVGYICKRKN</sequence>
<evidence type="ECO:0000313" key="2">
    <source>
        <dbReference type="Proteomes" id="UP000694388"/>
    </source>
</evidence>
<keyword evidence="2" id="KW-1185">Reference proteome</keyword>
<dbReference type="Ensembl" id="ENSEBUT00000021322.1">
    <property type="protein sequence ID" value="ENSEBUP00000020746.1"/>
    <property type="gene ID" value="ENSEBUG00000012830.1"/>
</dbReference>
<reference evidence="1" key="2">
    <citation type="submission" date="2025-09" db="UniProtKB">
        <authorList>
            <consortium name="Ensembl"/>
        </authorList>
    </citation>
    <scope>IDENTIFICATION</scope>
</reference>
<evidence type="ECO:0000313" key="1">
    <source>
        <dbReference type="Ensembl" id="ENSEBUP00000020746.1"/>
    </source>
</evidence>
<accession>A0A8C4QV91</accession>
<dbReference type="AlphaFoldDB" id="A0A8C4QV91"/>
<reference evidence="1" key="1">
    <citation type="submission" date="2025-08" db="UniProtKB">
        <authorList>
            <consortium name="Ensembl"/>
        </authorList>
    </citation>
    <scope>IDENTIFICATION</scope>
</reference>